<proteinExistence type="predicted"/>
<feature type="transmembrane region" description="Helical" evidence="1">
    <location>
        <begin position="58"/>
        <end position="78"/>
    </location>
</feature>
<feature type="transmembrane region" description="Helical" evidence="1">
    <location>
        <begin position="142"/>
        <end position="159"/>
    </location>
</feature>
<accession>A0AAU6R7R2</accession>
<evidence type="ECO:0000256" key="1">
    <source>
        <dbReference type="SAM" id="Phobius"/>
    </source>
</evidence>
<name>A0AAU6R7R2_9STAP</name>
<dbReference type="InterPro" id="IPR021697">
    <property type="entry name" value="DUF3278"/>
</dbReference>
<dbReference type="AlphaFoldDB" id="A0AAU6R7R2"/>
<dbReference type="RefSeq" id="WP_420493966.1">
    <property type="nucleotide sequence ID" value="NZ_CP124577.1"/>
</dbReference>
<feature type="transmembrane region" description="Helical" evidence="1">
    <location>
        <begin position="27"/>
        <end position="52"/>
    </location>
</feature>
<keyword evidence="1" id="KW-0472">Membrane</keyword>
<keyword evidence="1" id="KW-0812">Transmembrane</keyword>
<sequence length="173" mass="20490">MKRLDTDYLSSFMGLDMTNDEYQRQQGYIILANCFNYLFYLIAASMLISLIWDVSHQMFSTGTILMFLILQGISIFIINQNRKTQSDITEIYSDEDYQSEINKLKRQSVKLGLYWGTCMYVMIEILFKIISRETYEFDWFNLFIWIIGGLFFGSSMYFIGKMKIKKATEDEVE</sequence>
<organism evidence="2">
    <name type="scientific">Macrococcus psychrotolerans</name>
    <dbReference type="NCBI Taxonomy" id="3039389"/>
    <lineage>
        <taxon>Bacteria</taxon>
        <taxon>Bacillati</taxon>
        <taxon>Bacillota</taxon>
        <taxon>Bacilli</taxon>
        <taxon>Bacillales</taxon>
        <taxon>Staphylococcaceae</taxon>
        <taxon>Macrococcus</taxon>
    </lineage>
</organism>
<feature type="transmembrane region" description="Helical" evidence="1">
    <location>
        <begin position="111"/>
        <end position="130"/>
    </location>
</feature>
<dbReference type="Pfam" id="PF11683">
    <property type="entry name" value="DUF3278"/>
    <property type="match status" value="1"/>
</dbReference>
<reference evidence="2" key="1">
    <citation type="submission" date="2023-04" db="EMBL/GenBank/DDBJ databases">
        <title>Macrococci isolated from food, foodproducing animals, and human clinical materials.</title>
        <authorList>
            <person name="Maslanova I."/>
            <person name="Svec P."/>
            <person name="Sedlacek I."/>
            <person name="Novakova D."/>
            <person name="Keller J.E."/>
            <person name="Schwendener S."/>
            <person name="Finstrlova A."/>
            <person name="Botka T."/>
            <person name="Kovarovic V."/>
            <person name="Petras P."/>
            <person name="Perreten V."/>
            <person name="Pantucek R."/>
        </authorList>
    </citation>
    <scope>NUCLEOTIDE SEQUENCE</scope>
    <source>
        <strain evidence="2">NRL/St 21/332</strain>
    </source>
</reference>
<protein>
    <submittedName>
        <fullName evidence="2">DUF3278 domain-containing protein</fullName>
    </submittedName>
</protein>
<keyword evidence="1" id="KW-1133">Transmembrane helix</keyword>
<gene>
    <name evidence="2" type="ORF">QA541_09460</name>
</gene>
<evidence type="ECO:0000313" key="2">
    <source>
        <dbReference type="EMBL" id="WZE66420.1"/>
    </source>
</evidence>
<dbReference type="EMBL" id="CP124577">
    <property type="protein sequence ID" value="WZE66420.1"/>
    <property type="molecule type" value="Genomic_DNA"/>
</dbReference>